<dbReference type="Proteomes" id="UP000050794">
    <property type="component" value="Unassembled WGS sequence"/>
</dbReference>
<proteinExistence type="predicted"/>
<organism evidence="2 3">
    <name type="scientific">Toxocara canis</name>
    <name type="common">Canine roundworm</name>
    <dbReference type="NCBI Taxonomy" id="6265"/>
    <lineage>
        <taxon>Eukaryota</taxon>
        <taxon>Metazoa</taxon>
        <taxon>Ecdysozoa</taxon>
        <taxon>Nematoda</taxon>
        <taxon>Chromadorea</taxon>
        <taxon>Rhabditida</taxon>
        <taxon>Spirurina</taxon>
        <taxon>Ascaridomorpha</taxon>
        <taxon>Ascaridoidea</taxon>
        <taxon>Toxocaridae</taxon>
        <taxon>Toxocara</taxon>
    </lineage>
</organism>
<keyword evidence="1" id="KW-1133">Transmembrane helix</keyword>
<keyword evidence="1" id="KW-0472">Membrane</keyword>
<evidence type="ECO:0000256" key="1">
    <source>
        <dbReference type="SAM" id="Phobius"/>
    </source>
</evidence>
<feature type="transmembrane region" description="Helical" evidence="1">
    <location>
        <begin position="74"/>
        <end position="98"/>
    </location>
</feature>
<reference evidence="3" key="1">
    <citation type="submission" date="2016-06" db="UniProtKB">
        <authorList>
            <consortium name="WormBaseParasite"/>
        </authorList>
    </citation>
    <scope>IDENTIFICATION</scope>
</reference>
<protein>
    <submittedName>
        <fullName evidence="3">G_PROTEIN_RECEP_F1_2 domain-containing protein</fullName>
    </submittedName>
</protein>
<dbReference type="Gene3D" id="1.20.1070.10">
    <property type="entry name" value="Rhodopsin 7-helix transmembrane proteins"/>
    <property type="match status" value="1"/>
</dbReference>
<evidence type="ECO:0000313" key="2">
    <source>
        <dbReference type="Proteomes" id="UP000050794"/>
    </source>
</evidence>
<dbReference type="AlphaFoldDB" id="A0A183V6S8"/>
<feature type="transmembrane region" description="Helical" evidence="1">
    <location>
        <begin position="41"/>
        <end position="62"/>
    </location>
</feature>
<keyword evidence="2" id="KW-1185">Reference proteome</keyword>
<name>A0A183V6S8_TOXCA</name>
<evidence type="ECO:0000313" key="3">
    <source>
        <dbReference type="WBParaSite" id="TCNE_0001644901-mRNA-1"/>
    </source>
</evidence>
<accession>A0A183V6S8</accession>
<sequence>LAMKGILSNKTTTPSTEAMVEFGPPLEGRALTRLSGDYIQLFLYALFIVIGLPINMTTLIYMLRRYRRAKGLLLLLHINLNISNILVLMFFCTGYISWMITYEWLGGSVLCVAMRFMDEFVFSIK</sequence>
<dbReference type="SUPFAM" id="SSF81321">
    <property type="entry name" value="Family A G protein-coupled receptor-like"/>
    <property type="match status" value="1"/>
</dbReference>
<keyword evidence="1" id="KW-0812">Transmembrane</keyword>
<dbReference type="WBParaSite" id="TCNE_0001644901-mRNA-1">
    <property type="protein sequence ID" value="TCNE_0001644901-mRNA-1"/>
    <property type="gene ID" value="TCNE_0001644901"/>
</dbReference>